<dbReference type="InterPro" id="IPR024637">
    <property type="entry name" value="Ctk3_C"/>
</dbReference>
<dbReference type="InterPro" id="IPR042326">
    <property type="entry name" value="Ctk3"/>
</dbReference>
<evidence type="ECO:0000259" key="1">
    <source>
        <dbReference type="Pfam" id="PF12350"/>
    </source>
</evidence>
<proteinExistence type="predicted"/>
<dbReference type="PANTHER" id="PTHR28291">
    <property type="entry name" value="CTD KINASE SUBUNIT GAMMA"/>
    <property type="match status" value="1"/>
</dbReference>
<name>A0A2T9Z3R0_9FUNG</name>
<dbReference type="AlphaFoldDB" id="A0A2T9Z3R0"/>
<evidence type="ECO:0000313" key="3">
    <source>
        <dbReference type="Proteomes" id="UP000245699"/>
    </source>
</evidence>
<dbReference type="EMBL" id="MBFT01000049">
    <property type="protein sequence ID" value="PVU99199.1"/>
    <property type="molecule type" value="Genomic_DNA"/>
</dbReference>
<sequence length="177" mass="20452">MFGKFPGSNRHKVISGNKGYGKSSSWYSVFGHVVVGLVDSVIPRTTEGDANLGISKKIVSSWKKKNIFDKNTNDKLYKLFNGRIVGIGSGDVKKGEIMKKIEEDREIHKKIKESLWIRPKRLGKSSKDSEGEDEIDKADIEEFEDNWKRCTHPLDVLDWTQLRKEQLKSYYDRWMIN</sequence>
<comment type="caution">
    <text evidence="2">The sequence shown here is derived from an EMBL/GenBank/DDBJ whole genome shotgun (WGS) entry which is preliminary data.</text>
</comment>
<reference evidence="2 3" key="1">
    <citation type="journal article" date="2018" name="MBio">
        <title>Comparative Genomics Reveals the Core Gene Toolbox for the Fungus-Insect Symbiosis.</title>
        <authorList>
            <person name="Wang Y."/>
            <person name="Stata M."/>
            <person name="Wang W."/>
            <person name="Stajich J.E."/>
            <person name="White M.M."/>
            <person name="Moncalvo J.M."/>
        </authorList>
    </citation>
    <scope>NUCLEOTIDE SEQUENCE [LARGE SCALE GENOMIC DNA]</scope>
    <source>
        <strain evidence="2 3">AUS-77-4</strain>
    </source>
</reference>
<dbReference type="PANTHER" id="PTHR28291:SF1">
    <property type="entry name" value="CTD KINASE SUBUNIT GAMMA"/>
    <property type="match status" value="1"/>
</dbReference>
<feature type="domain" description="CTD kinase subunit gamma Ctk3 C-terminal" evidence="1">
    <location>
        <begin position="94"/>
        <end position="149"/>
    </location>
</feature>
<dbReference type="GO" id="GO:0032786">
    <property type="term" value="P:positive regulation of DNA-templated transcription, elongation"/>
    <property type="evidence" value="ECO:0007669"/>
    <property type="project" value="InterPro"/>
</dbReference>
<dbReference type="OrthoDB" id="21266at2759"/>
<keyword evidence="3" id="KW-1185">Reference proteome</keyword>
<dbReference type="Pfam" id="PF12350">
    <property type="entry name" value="CTK3_C"/>
    <property type="match status" value="1"/>
</dbReference>
<organism evidence="2 3">
    <name type="scientific">Furculomyces boomerangus</name>
    <dbReference type="NCBI Taxonomy" id="61424"/>
    <lineage>
        <taxon>Eukaryota</taxon>
        <taxon>Fungi</taxon>
        <taxon>Fungi incertae sedis</taxon>
        <taxon>Zoopagomycota</taxon>
        <taxon>Kickxellomycotina</taxon>
        <taxon>Harpellomycetes</taxon>
        <taxon>Harpellales</taxon>
        <taxon>Harpellaceae</taxon>
        <taxon>Furculomyces</taxon>
    </lineage>
</organism>
<evidence type="ECO:0000313" key="2">
    <source>
        <dbReference type="EMBL" id="PVU99199.1"/>
    </source>
</evidence>
<gene>
    <name evidence="2" type="ORF">BB559_000910</name>
</gene>
<dbReference type="GO" id="GO:0045943">
    <property type="term" value="P:positive regulation of transcription by RNA polymerase I"/>
    <property type="evidence" value="ECO:0007669"/>
    <property type="project" value="TreeGrafter"/>
</dbReference>
<accession>A0A2T9Z3R0</accession>
<protein>
    <recommendedName>
        <fullName evidence="1">CTD kinase subunit gamma Ctk3 C-terminal domain-containing protein</fullName>
    </recommendedName>
</protein>
<dbReference type="Proteomes" id="UP000245699">
    <property type="component" value="Unassembled WGS sequence"/>
</dbReference>
<dbReference type="GO" id="GO:0070692">
    <property type="term" value="C:CTDK-1 complex"/>
    <property type="evidence" value="ECO:0007669"/>
    <property type="project" value="InterPro"/>
</dbReference>
<dbReference type="STRING" id="61424.A0A2T9Z3R0"/>